<keyword evidence="2" id="KW-0378">Hydrolase</keyword>
<comment type="caution">
    <text evidence="2">The sequence shown here is derived from an EMBL/GenBank/DDBJ whole genome shotgun (WGS) entry which is preliminary data.</text>
</comment>
<dbReference type="Gene3D" id="3.90.230.10">
    <property type="entry name" value="Creatinase/methionine aminopeptidase superfamily"/>
    <property type="match status" value="1"/>
</dbReference>
<keyword evidence="2" id="KW-0645">Protease</keyword>
<dbReference type="EMBL" id="AJYA01000026">
    <property type="protein sequence ID" value="EIM75832.1"/>
    <property type="molecule type" value="Genomic_DNA"/>
</dbReference>
<organism evidence="2 3">
    <name type="scientific">Nitritalea halalkaliphila LW7</name>
    <dbReference type="NCBI Taxonomy" id="1189621"/>
    <lineage>
        <taxon>Bacteria</taxon>
        <taxon>Pseudomonadati</taxon>
        <taxon>Bacteroidota</taxon>
        <taxon>Cytophagia</taxon>
        <taxon>Cytophagales</taxon>
        <taxon>Cyclobacteriaceae</taxon>
        <taxon>Nitritalea</taxon>
    </lineage>
</organism>
<dbReference type="InterPro" id="IPR000994">
    <property type="entry name" value="Pept_M24"/>
</dbReference>
<dbReference type="STRING" id="1189621.A3SI_12344"/>
<dbReference type="Proteomes" id="UP000005551">
    <property type="component" value="Unassembled WGS sequence"/>
</dbReference>
<dbReference type="RefSeq" id="WP_009055581.1">
    <property type="nucleotide sequence ID" value="NZ_AJYA01000026.1"/>
</dbReference>
<dbReference type="Pfam" id="PF00557">
    <property type="entry name" value="Peptidase_M24"/>
    <property type="match status" value="1"/>
</dbReference>
<gene>
    <name evidence="2" type="ORF">A3SI_12344</name>
</gene>
<feature type="domain" description="Peptidase M24" evidence="1">
    <location>
        <begin position="203"/>
        <end position="420"/>
    </location>
</feature>
<evidence type="ECO:0000313" key="3">
    <source>
        <dbReference type="Proteomes" id="UP000005551"/>
    </source>
</evidence>
<keyword evidence="3" id="KW-1185">Reference proteome</keyword>
<dbReference type="PATRIC" id="fig|1189621.3.peg.2574"/>
<accession>I5C1Y0</accession>
<name>I5C1Y0_9BACT</name>
<reference evidence="2 3" key="1">
    <citation type="submission" date="2012-05" db="EMBL/GenBank/DDBJ databases">
        <title>Genome sequence of Nitritalea halalkaliphila LW7.</title>
        <authorList>
            <person name="Jangir P.K."/>
            <person name="Singh A."/>
            <person name="Shivaji S."/>
            <person name="Sharma R."/>
        </authorList>
    </citation>
    <scope>NUCLEOTIDE SEQUENCE [LARGE SCALE GENOMIC DNA]</scope>
    <source>
        <strain evidence="2 3">LW7</strain>
    </source>
</reference>
<keyword evidence="2" id="KW-0031">Aminopeptidase</keyword>
<dbReference type="AlphaFoldDB" id="I5C1Y0"/>
<evidence type="ECO:0000259" key="1">
    <source>
        <dbReference type="Pfam" id="PF00557"/>
    </source>
</evidence>
<proteinExistence type="predicted"/>
<dbReference type="SUPFAM" id="SSF55920">
    <property type="entry name" value="Creatinase/aminopeptidase"/>
    <property type="match status" value="1"/>
</dbReference>
<sequence length="455" mass="52042">MNDMKYIPFFVLWLILISGQLQAQQMQSAVLDQRAQARVLDAWLEERIDTVLPELMDRTGIDMWVLISREYNEDPVIRTFLPATWFAARRRTILVLYKPKGSSTVEALAVARYDVGKRFKKAWDPDSEPDQYARLAALIQERNPERIGLNFSDTYGHADGLTFQEHALLMDKLPKRLKDRVVSAEKLAVGWLERRTPSELATYRHIQSIANQIIAEGLSENVITPGVTTTEDVVWFYRERIKERKLDTWFQPTVDIQRADPDSKEHLRTFDQRPDVSVIMPGDLLHIDFGISYLRLSTDTQQLAYVLKPGEDEVPAYLRAAFQVGNRVQDFLTESFENGKTGNEILRATRAKMEAAGIRGSIYSHPMGYHGHAAGPTIGMWDNQGDTPGAGDYPLYPMTAYAIELNAVVYVEEWGKDVRIMLEEGAYWDGEQVIYLNGRQKEIMPIPRSQPFLKN</sequence>
<dbReference type="InterPro" id="IPR036005">
    <property type="entry name" value="Creatinase/aminopeptidase-like"/>
</dbReference>
<evidence type="ECO:0000313" key="2">
    <source>
        <dbReference type="EMBL" id="EIM75832.1"/>
    </source>
</evidence>
<protein>
    <submittedName>
        <fullName evidence="2">Xaa-Pro aminopeptidase family protein</fullName>
    </submittedName>
</protein>
<dbReference type="GO" id="GO:0004177">
    <property type="term" value="F:aminopeptidase activity"/>
    <property type="evidence" value="ECO:0007669"/>
    <property type="project" value="UniProtKB-KW"/>
</dbReference>